<proteinExistence type="inferred from homology"/>
<organism evidence="8 9">
    <name type="scientific">Neptunomonas marina</name>
    <dbReference type="NCBI Taxonomy" id="1815562"/>
    <lineage>
        <taxon>Bacteria</taxon>
        <taxon>Pseudomonadati</taxon>
        <taxon>Pseudomonadota</taxon>
        <taxon>Gammaproteobacteria</taxon>
        <taxon>Oceanospirillales</taxon>
        <taxon>Oceanospirillaceae</taxon>
        <taxon>Neptunomonas</taxon>
    </lineage>
</organism>
<feature type="transmembrane region" description="Helical" evidence="7">
    <location>
        <begin position="79"/>
        <end position="100"/>
    </location>
</feature>
<keyword evidence="6 7" id="KW-0472">Membrane</keyword>
<dbReference type="InterPro" id="IPR007140">
    <property type="entry name" value="DUF350"/>
</dbReference>
<feature type="transmembrane region" description="Helical" evidence="7">
    <location>
        <begin position="112"/>
        <end position="132"/>
    </location>
</feature>
<evidence type="ECO:0000256" key="5">
    <source>
        <dbReference type="ARBA" id="ARBA00022989"/>
    </source>
</evidence>
<evidence type="ECO:0000256" key="1">
    <source>
        <dbReference type="ARBA" id="ARBA00004651"/>
    </source>
</evidence>
<evidence type="ECO:0000256" key="6">
    <source>
        <dbReference type="ARBA" id="ARBA00023136"/>
    </source>
</evidence>
<dbReference type="PANTHER" id="PTHR40043">
    <property type="entry name" value="UPF0719 INNER MEMBRANE PROTEIN YJFL"/>
    <property type="match status" value="1"/>
</dbReference>
<dbReference type="Pfam" id="PF03994">
    <property type="entry name" value="DUF350"/>
    <property type="match status" value="1"/>
</dbReference>
<dbReference type="PANTHER" id="PTHR40043:SF1">
    <property type="entry name" value="UPF0719 INNER MEMBRANE PROTEIN YJFL"/>
    <property type="match status" value="1"/>
</dbReference>
<sequence length="136" mass="14872">MSALFFQGLLNFAIYFSVAILLLIVFKFVYTLITPHDEWELIKKEQNLAASIGLGGSIVGFAIALFGVISQSVSLYDFFAWSLVALLAQCLAFAVVRFLFMPRIVQLIRENEVSAGVILGSVNIAVGLLNAASMTY</sequence>
<protein>
    <submittedName>
        <fullName evidence="8">DUF350 domain-containing protein</fullName>
    </submittedName>
</protein>
<keyword evidence="3" id="KW-1003">Cell membrane</keyword>
<evidence type="ECO:0000256" key="3">
    <source>
        <dbReference type="ARBA" id="ARBA00022475"/>
    </source>
</evidence>
<gene>
    <name evidence="8" type="ORF">EOE65_16605</name>
</gene>
<dbReference type="AlphaFoldDB" id="A0A437Q4E2"/>
<dbReference type="Proteomes" id="UP000282818">
    <property type="component" value="Unassembled WGS sequence"/>
</dbReference>
<keyword evidence="9" id="KW-1185">Reference proteome</keyword>
<evidence type="ECO:0000256" key="7">
    <source>
        <dbReference type="SAM" id="Phobius"/>
    </source>
</evidence>
<evidence type="ECO:0000313" key="9">
    <source>
        <dbReference type="Proteomes" id="UP000282818"/>
    </source>
</evidence>
<evidence type="ECO:0000256" key="4">
    <source>
        <dbReference type="ARBA" id="ARBA00022692"/>
    </source>
</evidence>
<comment type="caution">
    <text evidence="8">The sequence shown here is derived from an EMBL/GenBank/DDBJ whole genome shotgun (WGS) entry which is preliminary data.</text>
</comment>
<feature type="transmembrane region" description="Helical" evidence="7">
    <location>
        <begin position="12"/>
        <end position="33"/>
    </location>
</feature>
<accession>A0A437Q4E2</accession>
<comment type="similarity">
    <text evidence="2">Belongs to the UPF0719 family.</text>
</comment>
<evidence type="ECO:0000256" key="2">
    <source>
        <dbReference type="ARBA" id="ARBA00005779"/>
    </source>
</evidence>
<keyword evidence="4 7" id="KW-0812">Transmembrane</keyword>
<name>A0A437Q4E2_9GAMM</name>
<comment type="subcellular location">
    <subcellularLocation>
        <location evidence="1">Cell membrane</location>
        <topology evidence="1">Multi-pass membrane protein</topology>
    </subcellularLocation>
</comment>
<dbReference type="EMBL" id="SACQ01000010">
    <property type="protein sequence ID" value="RVU29389.1"/>
    <property type="molecule type" value="Genomic_DNA"/>
</dbReference>
<dbReference type="GO" id="GO:0005886">
    <property type="term" value="C:plasma membrane"/>
    <property type="evidence" value="ECO:0007669"/>
    <property type="project" value="UniProtKB-SubCell"/>
</dbReference>
<reference evidence="8 9" key="1">
    <citation type="submission" date="2019-01" db="EMBL/GenBank/DDBJ databases">
        <authorList>
            <person name="Chen W.-M."/>
        </authorList>
    </citation>
    <scope>NUCLEOTIDE SEQUENCE [LARGE SCALE GENOMIC DNA]</scope>
    <source>
        <strain evidence="8 9">HPM-16</strain>
    </source>
</reference>
<feature type="transmembrane region" description="Helical" evidence="7">
    <location>
        <begin position="54"/>
        <end position="73"/>
    </location>
</feature>
<evidence type="ECO:0000313" key="8">
    <source>
        <dbReference type="EMBL" id="RVU29389.1"/>
    </source>
</evidence>
<keyword evidence="5 7" id="KW-1133">Transmembrane helix</keyword>
<dbReference type="RefSeq" id="WP_127695812.1">
    <property type="nucleotide sequence ID" value="NZ_SACQ01000010.1"/>
</dbReference>